<feature type="domain" description="PNPLA" evidence="4">
    <location>
        <begin position="86"/>
        <end position="259"/>
    </location>
</feature>
<comment type="caution">
    <text evidence="2">Lacks conserved residue(s) required for the propagation of feature annotation.</text>
</comment>
<dbReference type="GO" id="GO:0016042">
    <property type="term" value="P:lipid catabolic process"/>
    <property type="evidence" value="ECO:0007669"/>
    <property type="project" value="UniProtKB-UniRule"/>
</dbReference>
<feature type="active site" description="Proton acceptor" evidence="2">
    <location>
        <position position="244"/>
    </location>
</feature>
<feature type="compositionally biased region" description="Basic residues" evidence="3">
    <location>
        <begin position="35"/>
        <end position="47"/>
    </location>
</feature>
<keyword evidence="1 2" id="KW-0443">Lipid metabolism</keyword>
<dbReference type="PROSITE" id="PS51635">
    <property type="entry name" value="PNPLA"/>
    <property type="match status" value="1"/>
</dbReference>
<dbReference type="InterPro" id="IPR016035">
    <property type="entry name" value="Acyl_Trfase/lysoPLipase"/>
</dbReference>
<reference evidence="5 6" key="1">
    <citation type="journal article" date="2018" name="Syst. Appl. Microbiol.">
        <title>Corynebacterium heidelbergense sp. nov., isolated from the preen glands of Egyptian geese (Alopochen aegyptiacus).</title>
        <authorList>
            <person name="Braun M.S."/>
            <person name="Wang E."/>
            <person name="Zimmermann S."/>
            <person name="Wink M."/>
        </authorList>
    </citation>
    <scope>NUCLEOTIDE SEQUENCE [LARGE SCALE GENOMIC DNA]</scope>
    <source>
        <strain evidence="5 6">DSM 104638</strain>
    </source>
</reference>
<evidence type="ECO:0000256" key="3">
    <source>
        <dbReference type="SAM" id="MobiDB-lite"/>
    </source>
</evidence>
<dbReference type="Proteomes" id="UP000251047">
    <property type="component" value="Unassembled WGS sequence"/>
</dbReference>
<evidence type="ECO:0000256" key="2">
    <source>
        <dbReference type="PROSITE-ProRule" id="PRU01161"/>
    </source>
</evidence>
<comment type="caution">
    <text evidence="5">The sequence shown here is derived from an EMBL/GenBank/DDBJ whole genome shotgun (WGS) entry which is preliminary data.</text>
</comment>
<dbReference type="Pfam" id="PF01734">
    <property type="entry name" value="Patatin"/>
    <property type="match status" value="1"/>
</dbReference>
<name>A0A364V9I5_9CORY</name>
<proteinExistence type="predicted"/>
<dbReference type="InterPro" id="IPR002641">
    <property type="entry name" value="PNPLA_dom"/>
</dbReference>
<evidence type="ECO:0000259" key="4">
    <source>
        <dbReference type="PROSITE" id="PS51635"/>
    </source>
</evidence>
<organism evidence="5 6">
    <name type="scientific">Corynebacterium heidelbergense</name>
    <dbReference type="NCBI Taxonomy" id="2055947"/>
    <lineage>
        <taxon>Bacteria</taxon>
        <taxon>Bacillati</taxon>
        <taxon>Actinomycetota</taxon>
        <taxon>Actinomycetes</taxon>
        <taxon>Mycobacteriales</taxon>
        <taxon>Corynebacteriaceae</taxon>
        <taxon>Corynebacterium</taxon>
    </lineage>
</organism>
<dbReference type="AlphaFoldDB" id="A0A364V9I5"/>
<evidence type="ECO:0000313" key="5">
    <source>
        <dbReference type="EMBL" id="RAV33333.1"/>
    </source>
</evidence>
<dbReference type="Gene3D" id="3.40.1090.10">
    <property type="entry name" value="Cytosolic phospholipase A2 catalytic domain"/>
    <property type="match status" value="1"/>
</dbReference>
<dbReference type="SUPFAM" id="SSF52151">
    <property type="entry name" value="FabD/lysophospholipase-like"/>
    <property type="match status" value="1"/>
</dbReference>
<feature type="short sequence motif" description="DGA/G" evidence="2">
    <location>
        <begin position="244"/>
        <end position="246"/>
    </location>
</feature>
<dbReference type="InterPro" id="IPR045943">
    <property type="entry name" value="DUF6363"/>
</dbReference>
<dbReference type="OrthoDB" id="4080114at2"/>
<sequence length="373" mass="41731">MGFGIPKPALTPTVINLSSAVFRHVNSALIARHPGLTRRPGRPRRNPRSAPRPGGLLGLALGPRQAIYAVVVQTSSPEPNVTRTALVFEGGAMRAVYSAAMVEALIEANVNFSFVCGNSASTAHVANYVSRDIRRMRHAFTEFPSHPEFGGWGTYLRGQGFFNADYIYDQAHLPDHPLAMDWETFAASPVNYRISAFEGVTGETVHWGREHIHSAQDYLLRARASSTLPVIMSPVHIDGQTWFDGAFGPTGGIPLDSAEQEGFDRFVFVMTRTRGYRKGSARSGWYLRRALSKYPALVESFITRHTRYNETRERIFQMEREGSAYVWAPERISITNGNRRTRPLMRAYEAGLAQARREMPRIRAFLGLEPHVL</sequence>
<feature type="region of interest" description="Disordered" evidence="3">
    <location>
        <begin position="33"/>
        <end position="55"/>
    </location>
</feature>
<feature type="active site" description="Nucleophile" evidence="2">
    <location>
        <position position="119"/>
    </location>
</feature>
<protein>
    <submittedName>
        <fullName evidence="5">Patatin family protein</fullName>
    </submittedName>
</protein>
<dbReference type="Pfam" id="PF19890">
    <property type="entry name" value="DUF6363"/>
    <property type="match status" value="1"/>
</dbReference>
<evidence type="ECO:0000256" key="1">
    <source>
        <dbReference type="ARBA" id="ARBA00023098"/>
    </source>
</evidence>
<dbReference type="CDD" id="cd07208">
    <property type="entry name" value="Pat_hypo_Ecoli_yjju_like"/>
    <property type="match status" value="1"/>
</dbReference>
<keyword evidence="2" id="KW-0378">Hydrolase</keyword>
<dbReference type="GO" id="GO:0016787">
    <property type="term" value="F:hydrolase activity"/>
    <property type="evidence" value="ECO:0007669"/>
    <property type="project" value="UniProtKB-UniRule"/>
</dbReference>
<evidence type="ECO:0000313" key="6">
    <source>
        <dbReference type="Proteomes" id="UP000251047"/>
    </source>
</evidence>
<accession>A0A364V9I5</accession>
<keyword evidence="2" id="KW-0442">Lipid degradation</keyword>
<dbReference type="EMBL" id="PHQP01000087">
    <property type="protein sequence ID" value="RAV33333.1"/>
    <property type="molecule type" value="Genomic_DNA"/>
</dbReference>
<dbReference type="InterPro" id="IPR037483">
    <property type="entry name" value="YjjU-like"/>
</dbReference>
<gene>
    <name evidence="5" type="ORF">CWC39_09045</name>
</gene>